<dbReference type="Proteomes" id="UP000295344">
    <property type="component" value="Unassembled WGS sequence"/>
</dbReference>
<protein>
    <submittedName>
        <fullName evidence="1">Methyltransferase family protein</fullName>
    </submittedName>
</protein>
<keyword evidence="1" id="KW-0808">Transferase</keyword>
<evidence type="ECO:0000313" key="2">
    <source>
        <dbReference type="Proteomes" id="UP000295344"/>
    </source>
</evidence>
<dbReference type="Gene3D" id="3.40.50.150">
    <property type="entry name" value="Vaccinia Virus protein VP39"/>
    <property type="match status" value="1"/>
</dbReference>
<dbReference type="EMBL" id="SOAM01000001">
    <property type="protein sequence ID" value="TDS80811.1"/>
    <property type="molecule type" value="Genomic_DNA"/>
</dbReference>
<keyword evidence="2" id="KW-1185">Reference proteome</keyword>
<organism evidence="1 2">
    <name type="scientific">Amnibacterium kyonggiense</name>
    <dbReference type="NCBI Taxonomy" id="595671"/>
    <lineage>
        <taxon>Bacteria</taxon>
        <taxon>Bacillati</taxon>
        <taxon>Actinomycetota</taxon>
        <taxon>Actinomycetes</taxon>
        <taxon>Micrococcales</taxon>
        <taxon>Microbacteriaceae</taxon>
        <taxon>Amnibacterium</taxon>
    </lineage>
</organism>
<evidence type="ECO:0000313" key="1">
    <source>
        <dbReference type="EMBL" id="TDS80811.1"/>
    </source>
</evidence>
<accession>A0A4R7FSH4</accession>
<name>A0A4R7FSH4_9MICO</name>
<dbReference type="AlphaFoldDB" id="A0A4R7FSH4"/>
<sequence length="250" mass="27753">MFYYAFLAELHRRLAPRAYLEIGVRDGGSLAQSHCRSVAIDPAFAITAELDADVALFRTTSDEYFARPEPLAPTGGRPFDLAFIDGLHLFEFALRDFIHAEQHASSRGLIVFDDVLPRSIDEAARERHTNGWTGDVYGMLEVLAELRPDLVVIPVGTRPTGLLLVTALDPTSTVLADRFDDLLARFRRPDPQPVPTHLLDRLTVLPPERLLESDLLEVLRAADADGDGLRDRVRETVARTLGPAFETAEV</sequence>
<dbReference type="SUPFAM" id="SSF53335">
    <property type="entry name" value="S-adenosyl-L-methionine-dependent methyltransferases"/>
    <property type="match status" value="1"/>
</dbReference>
<dbReference type="RefSeq" id="WP_133765480.1">
    <property type="nucleotide sequence ID" value="NZ_BAAARP010000001.1"/>
</dbReference>
<reference evidence="1 2" key="1">
    <citation type="submission" date="2019-03" db="EMBL/GenBank/DDBJ databases">
        <title>Genomic Encyclopedia of Archaeal and Bacterial Type Strains, Phase II (KMG-II): from individual species to whole genera.</title>
        <authorList>
            <person name="Goeker M."/>
        </authorList>
    </citation>
    <scope>NUCLEOTIDE SEQUENCE [LARGE SCALE GENOMIC DNA]</scope>
    <source>
        <strain evidence="1 2">DSM 24782</strain>
    </source>
</reference>
<dbReference type="OrthoDB" id="799111at2"/>
<dbReference type="GO" id="GO:0032259">
    <property type="term" value="P:methylation"/>
    <property type="evidence" value="ECO:0007669"/>
    <property type="project" value="UniProtKB-KW"/>
</dbReference>
<gene>
    <name evidence="1" type="ORF">CLV52_1380</name>
</gene>
<comment type="caution">
    <text evidence="1">The sequence shown here is derived from an EMBL/GenBank/DDBJ whole genome shotgun (WGS) entry which is preliminary data.</text>
</comment>
<proteinExistence type="predicted"/>
<dbReference type="Pfam" id="PF13578">
    <property type="entry name" value="Methyltransf_24"/>
    <property type="match status" value="1"/>
</dbReference>
<dbReference type="GO" id="GO:0008168">
    <property type="term" value="F:methyltransferase activity"/>
    <property type="evidence" value="ECO:0007669"/>
    <property type="project" value="UniProtKB-KW"/>
</dbReference>
<dbReference type="InterPro" id="IPR029063">
    <property type="entry name" value="SAM-dependent_MTases_sf"/>
</dbReference>
<keyword evidence="1" id="KW-0489">Methyltransferase</keyword>